<dbReference type="PANTHER" id="PTHR46847">
    <property type="entry name" value="D-ALLOSE-BINDING PERIPLASMIC PROTEIN-RELATED"/>
    <property type="match status" value="1"/>
</dbReference>
<dbReference type="Gene3D" id="3.40.50.2300">
    <property type="match status" value="2"/>
</dbReference>
<comment type="caution">
    <text evidence="5">The sequence shown here is derived from an EMBL/GenBank/DDBJ whole genome shotgun (WGS) entry which is preliminary data.</text>
</comment>
<dbReference type="SUPFAM" id="SSF53822">
    <property type="entry name" value="Periplasmic binding protein-like I"/>
    <property type="match status" value="1"/>
</dbReference>
<dbReference type="InterPro" id="IPR025997">
    <property type="entry name" value="SBP_2_dom"/>
</dbReference>
<evidence type="ECO:0000259" key="4">
    <source>
        <dbReference type="Pfam" id="PF13407"/>
    </source>
</evidence>
<comment type="similarity">
    <text evidence="2">Belongs to the bacterial solute-binding protein 2 family.</text>
</comment>
<evidence type="ECO:0000256" key="3">
    <source>
        <dbReference type="ARBA" id="ARBA00022729"/>
    </source>
</evidence>
<keyword evidence="3" id="KW-0732">Signal</keyword>
<proteinExistence type="inferred from homology"/>
<dbReference type="CDD" id="cd01536">
    <property type="entry name" value="PBP1_ABC_sugar_binding-like"/>
    <property type="match status" value="1"/>
</dbReference>
<dbReference type="InterPro" id="IPR028082">
    <property type="entry name" value="Peripla_BP_I"/>
</dbReference>
<sequence length="391" mass="41324">MSSRAPGLFSDRVCKRLQTRREAQEKHVNKNRRTLGITVALALTGATLAACGDMGAAGSGDGARSVVVFMPPGSDNYLAEWQRGARAEAEKLGLDIKILENQFSQPEQDTQVQQELGSGRKPDAYVWWPVDNAAGLASLKKLHDSGVPTFQTNQNPDDRGLEYIVAYAGVDDFENGDVSGRLAVQARDQLKEGGAPLHSAGGNAIAITFPAGYGATQDRMDGFGKGIGGSGIQVIAEAPAGFDQTTGYKVGAQLIAANKAKGIDIVYAQNDALADGAIQALEEAGYQPGKDVAVIGGNCHGDFTNLQAGKQFGTGLQAARLEGQYTIDVVHAYLKTGQVKDGENRPGASPDQAPAVDSVSRFNFIPNPMVHSAEVQSTSLWGHKMTDLCTY</sequence>
<accession>A0ABQ3JET1</accession>
<evidence type="ECO:0000256" key="2">
    <source>
        <dbReference type="ARBA" id="ARBA00007639"/>
    </source>
</evidence>
<dbReference type="PANTHER" id="PTHR46847:SF1">
    <property type="entry name" value="D-ALLOSE-BINDING PERIPLASMIC PROTEIN-RELATED"/>
    <property type="match status" value="1"/>
</dbReference>
<keyword evidence="6" id="KW-1185">Reference proteome</keyword>
<feature type="domain" description="Periplasmic binding protein" evidence="4">
    <location>
        <begin position="67"/>
        <end position="335"/>
    </location>
</feature>
<organism evidence="5 6">
    <name type="scientific">Amycolatopsis deserti</name>
    <dbReference type="NCBI Taxonomy" id="185696"/>
    <lineage>
        <taxon>Bacteria</taxon>
        <taxon>Bacillati</taxon>
        <taxon>Actinomycetota</taxon>
        <taxon>Actinomycetes</taxon>
        <taxon>Pseudonocardiales</taxon>
        <taxon>Pseudonocardiaceae</taxon>
        <taxon>Amycolatopsis</taxon>
    </lineage>
</organism>
<protein>
    <recommendedName>
        <fullName evidence="4">Periplasmic binding protein domain-containing protein</fullName>
    </recommendedName>
</protein>
<evidence type="ECO:0000313" key="6">
    <source>
        <dbReference type="Proteomes" id="UP000605897"/>
    </source>
</evidence>
<dbReference type="Pfam" id="PF13407">
    <property type="entry name" value="Peripla_BP_4"/>
    <property type="match status" value="1"/>
</dbReference>
<name>A0ABQ3JET1_9PSEU</name>
<reference evidence="6" key="1">
    <citation type="journal article" date="2019" name="Int. J. Syst. Evol. Microbiol.">
        <title>The Global Catalogue of Microorganisms (GCM) 10K type strain sequencing project: providing services to taxonomists for standard genome sequencing and annotation.</title>
        <authorList>
            <consortium name="The Broad Institute Genomics Platform"/>
            <consortium name="The Broad Institute Genome Sequencing Center for Infectious Disease"/>
            <person name="Wu L."/>
            <person name="Ma J."/>
        </authorList>
    </citation>
    <scope>NUCLEOTIDE SEQUENCE [LARGE SCALE GENOMIC DNA]</scope>
    <source>
        <strain evidence="6">CGMCC 4.7677</strain>
    </source>
</reference>
<dbReference type="Proteomes" id="UP000605897">
    <property type="component" value="Unassembled WGS sequence"/>
</dbReference>
<dbReference type="EMBL" id="BNAU01000007">
    <property type="protein sequence ID" value="GHF17217.1"/>
    <property type="molecule type" value="Genomic_DNA"/>
</dbReference>
<evidence type="ECO:0000256" key="1">
    <source>
        <dbReference type="ARBA" id="ARBA00004196"/>
    </source>
</evidence>
<gene>
    <name evidence="5" type="ORF">GCM10017786_58970</name>
</gene>
<evidence type="ECO:0000313" key="5">
    <source>
        <dbReference type="EMBL" id="GHF17217.1"/>
    </source>
</evidence>
<comment type="subcellular location">
    <subcellularLocation>
        <location evidence="1">Cell envelope</location>
    </subcellularLocation>
</comment>